<dbReference type="GO" id="GO:0005829">
    <property type="term" value="C:cytosol"/>
    <property type="evidence" value="ECO:0007669"/>
    <property type="project" value="TreeGrafter"/>
</dbReference>
<name>A0A7G9R9W9_9ACTN</name>
<evidence type="ECO:0000256" key="5">
    <source>
        <dbReference type="ARBA" id="ARBA00023134"/>
    </source>
</evidence>
<dbReference type="Pfam" id="PF25461">
    <property type="entry name" value="Beta-barrel_SelB"/>
    <property type="match status" value="1"/>
</dbReference>
<dbReference type="InterPro" id="IPR036388">
    <property type="entry name" value="WH-like_DNA-bd_sf"/>
</dbReference>
<accession>A0A7G9R9W9</accession>
<reference evidence="7 8" key="1">
    <citation type="submission" date="2020-08" db="EMBL/GenBank/DDBJ databases">
        <title>Genome sequence of Nocardioides mesophilus KACC 16243T.</title>
        <authorList>
            <person name="Hyun D.-W."/>
            <person name="Bae J.-W."/>
        </authorList>
    </citation>
    <scope>NUCLEOTIDE SEQUENCE [LARGE SCALE GENOMIC DNA]</scope>
    <source>
        <strain evidence="7 8">KACC 16243</strain>
    </source>
</reference>
<dbReference type="GO" id="GO:0000049">
    <property type="term" value="F:tRNA binding"/>
    <property type="evidence" value="ECO:0007669"/>
    <property type="project" value="TreeGrafter"/>
</dbReference>
<evidence type="ECO:0000256" key="1">
    <source>
        <dbReference type="ARBA" id="ARBA00004496"/>
    </source>
</evidence>
<dbReference type="InterPro" id="IPR009000">
    <property type="entry name" value="Transl_B-barrel_sf"/>
</dbReference>
<keyword evidence="4" id="KW-0648">Protein biosynthesis</keyword>
<evidence type="ECO:0000256" key="4">
    <source>
        <dbReference type="ARBA" id="ARBA00022917"/>
    </source>
</evidence>
<gene>
    <name evidence="7" type="primary">selB</name>
    <name evidence="7" type="ORF">H9L09_18240</name>
</gene>
<protein>
    <submittedName>
        <fullName evidence="7">Selenocysteine-specific translation elongation factor</fullName>
    </submittedName>
</protein>
<dbReference type="InterPro" id="IPR057335">
    <property type="entry name" value="Beta-barrel_SelB"/>
</dbReference>
<evidence type="ECO:0000256" key="3">
    <source>
        <dbReference type="ARBA" id="ARBA00022741"/>
    </source>
</evidence>
<dbReference type="NCBIfam" id="TIGR00475">
    <property type="entry name" value="selB"/>
    <property type="match status" value="1"/>
</dbReference>
<evidence type="ECO:0000313" key="8">
    <source>
        <dbReference type="Proteomes" id="UP000515947"/>
    </source>
</evidence>
<feature type="domain" description="Tr-type G" evidence="6">
    <location>
        <begin position="1"/>
        <end position="169"/>
    </location>
</feature>
<keyword evidence="3" id="KW-0547">Nucleotide-binding</keyword>
<sequence length="584" mass="61041">MYVVATAGHVDHGKSTLVTALTGSDPDRLEEEHRRGLTIELGYCWTELPGLGEVAFVDVPGHERFVSTMLAGIGPVPAVLFVVAADDPWMPQAAEHLAALDSLGVGHGVVAVTRSDLADPAPMVARVTDELARTSLRGSPVVPVSGRTGAGLDELRGRLATMLRGLPPVDPSDDVRLWVDRRFTIKGAGTVVTGTLPSGTVSRGDTLSVGGARVRVRGVQSLGRTVPAATGVARVALNLVGEDLSGLERGAALVSAGAWHRTDVLDVRLSGAATGPPERPMFHVGATAVGAHCRPLADDLVRLTLDAPLPLRVGDKALLRDPGDRRLWGVTVLDPAPPSLRRRGASRQRAAVLAPLTGAPDLASEVQRREVATVDLLRRIGVPVRQPPPGAVLADGWLMSADRADAAAAALAEAVARHAAAAPLDQALSVGALADAVGLPSPALVEAVVRPPLRVERGRVVAPRATTGLPPALEAAVDAVEEDLRDQPFAAPTADRLAELGLDARAVAAAVRAGRLLRVAPGIVLRPGAERTAVAWLAELEQPFTASQARGRLGTTRRVVLPLLDHLDRSGLTRRLPDDRRTVV</sequence>
<proteinExistence type="predicted"/>
<dbReference type="KEGG" id="nmes:H9L09_18240"/>
<dbReference type="InterPro" id="IPR000795">
    <property type="entry name" value="T_Tr_GTP-bd_dom"/>
</dbReference>
<dbReference type="AlphaFoldDB" id="A0A7G9R9W9"/>
<dbReference type="PANTHER" id="PTHR42854:SF3">
    <property type="entry name" value="EUKARYOTIC TRANSLATION INITIATION FACTOR 2 SUBUNIT 3-RELATED"/>
    <property type="match status" value="1"/>
</dbReference>
<dbReference type="PANTHER" id="PTHR42854">
    <property type="entry name" value="EUKARYOTIC TRANSLATION INITIATION FACTOR 2 SUBUNIT 3 FAMILY MEMBER"/>
    <property type="match status" value="1"/>
</dbReference>
<organism evidence="7 8">
    <name type="scientific">Nocardioides mesophilus</name>
    <dbReference type="NCBI Taxonomy" id="433659"/>
    <lineage>
        <taxon>Bacteria</taxon>
        <taxon>Bacillati</taxon>
        <taxon>Actinomycetota</taxon>
        <taxon>Actinomycetes</taxon>
        <taxon>Propionibacteriales</taxon>
        <taxon>Nocardioidaceae</taxon>
        <taxon>Nocardioides</taxon>
    </lineage>
</organism>
<dbReference type="SUPFAM" id="SSF46785">
    <property type="entry name" value="Winged helix' DNA-binding domain"/>
    <property type="match status" value="1"/>
</dbReference>
<comment type="subcellular location">
    <subcellularLocation>
        <location evidence="1">Cytoplasm</location>
    </subcellularLocation>
</comment>
<dbReference type="PROSITE" id="PS51722">
    <property type="entry name" value="G_TR_2"/>
    <property type="match status" value="1"/>
</dbReference>
<dbReference type="CDD" id="cd04171">
    <property type="entry name" value="SelB"/>
    <property type="match status" value="1"/>
</dbReference>
<dbReference type="InterPro" id="IPR004535">
    <property type="entry name" value="Transl_elong_SelB"/>
</dbReference>
<dbReference type="SUPFAM" id="SSF52540">
    <property type="entry name" value="P-loop containing nucleoside triphosphate hydrolases"/>
    <property type="match status" value="1"/>
</dbReference>
<evidence type="ECO:0000259" key="6">
    <source>
        <dbReference type="PROSITE" id="PS51722"/>
    </source>
</evidence>
<dbReference type="GO" id="GO:0003924">
    <property type="term" value="F:GTPase activity"/>
    <property type="evidence" value="ECO:0007669"/>
    <property type="project" value="InterPro"/>
</dbReference>
<keyword evidence="8" id="KW-1185">Reference proteome</keyword>
<evidence type="ECO:0000256" key="2">
    <source>
        <dbReference type="ARBA" id="ARBA00022490"/>
    </source>
</evidence>
<dbReference type="Gene3D" id="3.40.50.300">
    <property type="entry name" value="P-loop containing nucleotide triphosphate hydrolases"/>
    <property type="match status" value="1"/>
</dbReference>
<dbReference type="Proteomes" id="UP000515947">
    <property type="component" value="Chromosome"/>
</dbReference>
<dbReference type="Pfam" id="PF09107">
    <property type="entry name" value="WHD_3rd_SelB"/>
    <property type="match status" value="1"/>
</dbReference>
<keyword evidence="7" id="KW-0251">Elongation factor</keyword>
<keyword evidence="2" id="KW-0963">Cytoplasm</keyword>
<dbReference type="EMBL" id="CP060713">
    <property type="protein sequence ID" value="QNN52394.1"/>
    <property type="molecule type" value="Genomic_DNA"/>
</dbReference>
<dbReference type="GO" id="GO:0003746">
    <property type="term" value="F:translation elongation factor activity"/>
    <property type="evidence" value="ECO:0007669"/>
    <property type="project" value="UniProtKB-KW"/>
</dbReference>
<dbReference type="GO" id="GO:0005525">
    <property type="term" value="F:GTP binding"/>
    <property type="evidence" value="ECO:0007669"/>
    <property type="project" value="UniProtKB-KW"/>
</dbReference>
<dbReference type="Gene3D" id="2.40.30.10">
    <property type="entry name" value="Translation factors"/>
    <property type="match status" value="1"/>
</dbReference>
<dbReference type="RefSeq" id="WP_187578236.1">
    <property type="nucleotide sequence ID" value="NZ_CP060713.1"/>
</dbReference>
<dbReference type="InterPro" id="IPR027417">
    <property type="entry name" value="P-loop_NTPase"/>
</dbReference>
<dbReference type="InterPro" id="IPR015191">
    <property type="entry name" value="SelB_WHD4"/>
</dbReference>
<dbReference type="GO" id="GO:0035368">
    <property type="term" value="F:selenocysteine insertion sequence binding"/>
    <property type="evidence" value="ECO:0007669"/>
    <property type="project" value="TreeGrafter"/>
</dbReference>
<dbReference type="SUPFAM" id="SSF50447">
    <property type="entry name" value="Translation proteins"/>
    <property type="match status" value="1"/>
</dbReference>
<dbReference type="GO" id="GO:0016259">
    <property type="term" value="P:selenocysteine metabolic process"/>
    <property type="evidence" value="ECO:0007669"/>
    <property type="project" value="TreeGrafter"/>
</dbReference>
<dbReference type="Gene3D" id="1.10.10.10">
    <property type="entry name" value="Winged helix-like DNA-binding domain superfamily/Winged helix DNA-binding domain"/>
    <property type="match status" value="1"/>
</dbReference>
<keyword evidence="5" id="KW-0342">GTP-binding</keyword>
<dbReference type="GO" id="GO:0001514">
    <property type="term" value="P:selenocysteine incorporation"/>
    <property type="evidence" value="ECO:0007669"/>
    <property type="project" value="InterPro"/>
</dbReference>
<evidence type="ECO:0000313" key="7">
    <source>
        <dbReference type="EMBL" id="QNN52394.1"/>
    </source>
</evidence>
<dbReference type="InterPro" id="IPR050543">
    <property type="entry name" value="eIF2G"/>
</dbReference>
<dbReference type="InterPro" id="IPR036390">
    <property type="entry name" value="WH_DNA-bd_sf"/>
</dbReference>
<dbReference type="Pfam" id="PF00009">
    <property type="entry name" value="GTP_EFTU"/>
    <property type="match status" value="1"/>
</dbReference>